<dbReference type="PANTHER" id="PTHR24410:SF34">
    <property type="entry name" value="LD40565P"/>
    <property type="match status" value="1"/>
</dbReference>
<dbReference type="GO" id="GO:0003723">
    <property type="term" value="F:RNA binding"/>
    <property type="evidence" value="ECO:0007669"/>
    <property type="project" value="UniProtKB-KW"/>
</dbReference>
<evidence type="ECO:0000256" key="10">
    <source>
        <dbReference type="ARBA" id="ARBA00023274"/>
    </source>
</evidence>
<dbReference type="VEuPathDB" id="VectorBase:AALB007604"/>
<dbReference type="Pfam" id="PF07707">
    <property type="entry name" value="BACK"/>
    <property type="match status" value="1"/>
</dbReference>
<dbReference type="Gene3D" id="1.25.40.420">
    <property type="match status" value="1"/>
</dbReference>
<dbReference type="InterPro" id="IPR011705">
    <property type="entry name" value="BACK"/>
</dbReference>
<dbReference type="GO" id="GO:0000398">
    <property type="term" value="P:mRNA splicing, via spliceosome"/>
    <property type="evidence" value="ECO:0007669"/>
    <property type="project" value="InterPro"/>
</dbReference>
<dbReference type="PROSITE" id="PS50097">
    <property type="entry name" value="BTB"/>
    <property type="match status" value="1"/>
</dbReference>
<dbReference type="InterPro" id="IPR010920">
    <property type="entry name" value="LSM_dom_sf"/>
</dbReference>
<keyword evidence="15" id="KW-1185">Reference proteome</keyword>
<dbReference type="Pfam" id="PF01423">
    <property type="entry name" value="LSM"/>
    <property type="match status" value="1"/>
</dbReference>
<dbReference type="Gene3D" id="2.30.30.100">
    <property type="match status" value="1"/>
</dbReference>
<keyword evidence="6" id="KW-0747">Spliceosome</keyword>
<evidence type="ECO:0000256" key="5">
    <source>
        <dbReference type="ARBA" id="ARBA00022664"/>
    </source>
</evidence>
<evidence type="ECO:0000256" key="1">
    <source>
        <dbReference type="ARBA" id="ARBA00004123"/>
    </source>
</evidence>
<dbReference type="InterPro" id="IPR051481">
    <property type="entry name" value="BTB-POZ/Galectin-3-binding"/>
</dbReference>
<reference evidence="14" key="2">
    <citation type="submission" date="2022-08" db="UniProtKB">
        <authorList>
            <consortium name="EnsemblMetazoa"/>
        </authorList>
    </citation>
    <scope>IDENTIFICATION</scope>
    <source>
        <strain evidence="14">STECLA/ALBI9_A</strain>
    </source>
</reference>
<dbReference type="SUPFAM" id="SSF50182">
    <property type="entry name" value="Sm-like ribonucleoproteins"/>
    <property type="match status" value="1"/>
</dbReference>
<evidence type="ECO:0000256" key="11">
    <source>
        <dbReference type="ARBA" id="ARBA00030143"/>
    </source>
</evidence>
<evidence type="ECO:0000256" key="12">
    <source>
        <dbReference type="ARBA" id="ARBA00058057"/>
    </source>
</evidence>
<reference evidence="14 15" key="1">
    <citation type="journal article" date="2017" name="G3 (Bethesda)">
        <title>The Physical Genome Mapping of Anopheles albimanus Corrected Scaffold Misassemblies and Identified Interarm Rearrangements in Genus Anopheles.</title>
        <authorList>
            <person name="Artemov G.N."/>
            <person name="Peery A.N."/>
            <person name="Jiang X."/>
            <person name="Tu Z."/>
            <person name="Stegniy V.N."/>
            <person name="Sharakhova M.V."/>
            <person name="Sharakhov I.V."/>
        </authorList>
    </citation>
    <scope>NUCLEOTIDE SEQUENCE [LARGE SCALE GENOMIC DNA]</scope>
    <source>
        <strain evidence="14 15">ALBI9_A</strain>
    </source>
</reference>
<dbReference type="SMART" id="SM00875">
    <property type="entry name" value="BACK"/>
    <property type="match status" value="1"/>
</dbReference>
<dbReference type="SUPFAM" id="SSF54695">
    <property type="entry name" value="POZ domain"/>
    <property type="match status" value="1"/>
</dbReference>
<dbReference type="SMART" id="SM00225">
    <property type="entry name" value="BTB"/>
    <property type="match status" value="1"/>
</dbReference>
<dbReference type="Gene3D" id="3.30.710.10">
    <property type="entry name" value="Potassium Channel Kv1.1, Chain A"/>
    <property type="match status" value="1"/>
</dbReference>
<keyword evidence="10" id="KW-0687">Ribonucleoprotein</keyword>
<dbReference type="GO" id="GO:0005829">
    <property type="term" value="C:cytosol"/>
    <property type="evidence" value="ECO:0007669"/>
    <property type="project" value="UniProtKB-SubCell"/>
</dbReference>
<dbReference type="FunFam" id="2.30.30.100:FF:000013">
    <property type="entry name" value="Small nuclear ribonucleoprotein E"/>
    <property type="match status" value="1"/>
</dbReference>
<comment type="subcellular location">
    <subcellularLocation>
        <location evidence="2">Cytoplasm</location>
        <location evidence="2">Cytosol</location>
    </subcellularLocation>
    <subcellularLocation>
        <location evidence="1">Nucleus</location>
    </subcellularLocation>
</comment>
<accession>A0A182FM45</accession>
<evidence type="ECO:0000313" key="15">
    <source>
        <dbReference type="Proteomes" id="UP000069272"/>
    </source>
</evidence>
<dbReference type="STRING" id="7167.A0A182FM45"/>
<evidence type="ECO:0000256" key="9">
    <source>
        <dbReference type="ARBA" id="ARBA00023242"/>
    </source>
</evidence>
<dbReference type="InterPro" id="IPR000210">
    <property type="entry name" value="BTB/POZ_dom"/>
</dbReference>
<dbReference type="CDD" id="cd01718">
    <property type="entry name" value="Sm_E"/>
    <property type="match status" value="1"/>
</dbReference>
<dbReference type="SMART" id="SM00584">
    <property type="entry name" value="TLDc"/>
    <property type="match status" value="1"/>
</dbReference>
<sequence>MKYEISYHSDTETMGSRAQSVICDKVMAGLPQLLDDLQKLSEDNDTADIVFVLGPAEERVYAHRIILMARCKSFQNTKRGEICRIPGCTVSTSAPGTPTPIRLPHIEPDIFRQLILYVYTAKIMLQDSKVFEMMTLAQDMGVDELKIACEDHVGKTMSVANACTFLTAVMEIQEKASEKQPAENPPKMSSFKGSKVQKVMVQPINLIFRYLQNRSRVQVWLYENTFLRIEGHIVGFDEYMNLVLDEAEEYNIKKQNRRAKCAAPFLEKCITYIAENASECVKTNSFLNLTKEGLIQVISYDNLGLEEEDVWRCVLAWAKNQAGVTQPTAHWTEEERGRVCLYLAPVISHVRLFLIDSQVFAEEVEPTGAVPIELSLERYRRAALHSNKLPTAAATAVPAPASGPLTENDKRLQPRLMLNLFHGSTILKNDKIHFQGTLNGWYGAAKQTWRLVYRASTNGFAASAFHRHCDGVAPLFIIALNSNGAISGGFTDVAFAKTHRKGGYLHSEKAFLFALNYGNEPPTKFDILKKPYAICYHPNCGPIFGAGADLLISDNCNVNTESYSNFPHSYDGPNAMFGHLFGDYNFSITDYEVFTLAPSAAPVGSKVKHERYP</sequence>
<dbReference type="InterPro" id="IPR001163">
    <property type="entry name" value="Sm_dom_euk/arc"/>
</dbReference>
<dbReference type="Pfam" id="PF07534">
    <property type="entry name" value="TLD"/>
    <property type="match status" value="1"/>
</dbReference>
<dbReference type="InterPro" id="IPR006571">
    <property type="entry name" value="TLDc_dom"/>
</dbReference>
<dbReference type="Proteomes" id="UP000069272">
    <property type="component" value="Chromosome 3R"/>
</dbReference>
<protein>
    <recommendedName>
        <fullName evidence="13">Probable small nuclear ribonucleoprotein E</fullName>
    </recommendedName>
    <alternativeName>
        <fullName evidence="11">Sm protein E</fullName>
    </alternativeName>
</protein>
<dbReference type="SMART" id="SM00651">
    <property type="entry name" value="Sm"/>
    <property type="match status" value="1"/>
</dbReference>
<dbReference type="InterPro" id="IPR027078">
    <property type="entry name" value="snRNP-E"/>
</dbReference>
<keyword evidence="7" id="KW-0694">RNA-binding</keyword>
<evidence type="ECO:0000256" key="2">
    <source>
        <dbReference type="ARBA" id="ARBA00004514"/>
    </source>
</evidence>
<keyword evidence="8" id="KW-0508">mRNA splicing</keyword>
<dbReference type="EnsemblMetazoa" id="AALB007604-RA">
    <property type="protein sequence ID" value="AALB007604-PA"/>
    <property type="gene ID" value="AALB007604"/>
</dbReference>
<comment type="similarity">
    <text evidence="3">Belongs to the snRNP Sm proteins family.</text>
</comment>
<dbReference type="PROSITE" id="PS51886">
    <property type="entry name" value="TLDC"/>
    <property type="match status" value="1"/>
</dbReference>
<evidence type="ECO:0000256" key="13">
    <source>
        <dbReference type="ARBA" id="ARBA00071875"/>
    </source>
</evidence>
<dbReference type="VEuPathDB" id="VectorBase:AALB20_034787"/>
<keyword evidence="5" id="KW-0507">mRNA processing</keyword>
<name>A0A182FM45_ANOAL</name>
<proteinExistence type="inferred from homology"/>
<evidence type="ECO:0000256" key="6">
    <source>
        <dbReference type="ARBA" id="ARBA00022728"/>
    </source>
</evidence>
<evidence type="ECO:0000313" key="14">
    <source>
        <dbReference type="EnsemblMetazoa" id="AALB007604-PA"/>
    </source>
</evidence>
<evidence type="ECO:0000256" key="4">
    <source>
        <dbReference type="ARBA" id="ARBA00022490"/>
    </source>
</evidence>
<evidence type="ECO:0000256" key="7">
    <source>
        <dbReference type="ARBA" id="ARBA00022884"/>
    </source>
</evidence>
<comment type="function">
    <text evidence="12">Plays a role in pre-mRNA splicing as a core component of the spliceosomal U1, U2, U4 and U5 small nuclear ribonucleoproteins (snRNPs), the building blocks of the spliceosome.</text>
</comment>
<organism evidence="14 15">
    <name type="scientific">Anopheles albimanus</name>
    <name type="common">New world malaria mosquito</name>
    <dbReference type="NCBI Taxonomy" id="7167"/>
    <lineage>
        <taxon>Eukaryota</taxon>
        <taxon>Metazoa</taxon>
        <taxon>Ecdysozoa</taxon>
        <taxon>Arthropoda</taxon>
        <taxon>Hexapoda</taxon>
        <taxon>Insecta</taxon>
        <taxon>Pterygota</taxon>
        <taxon>Neoptera</taxon>
        <taxon>Endopterygota</taxon>
        <taxon>Diptera</taxon>
        <taxon>Nematocera</taxon>
        <taxon>Culicoidea</taxon>
        <taxon>Culicidae</taxon>
        <taxon>Anophelinae</taxon>
        <taxon>Anopheles</taxon>
    </lineage>
</organism>
<dbReference type="InterPro" id="IPR011333">
    <property type="entry name" value="SKP1/BTB/POZ_sf"/>
</dbReference>
<dbReference type="AlphaFoldDB" id="A0A182FM45"/>
<dbReference type="PANTHER" id="PTHR24410">
    <property type="entry name" value="HL07962P-RELATED"/>
    <property type="match status" value="1"/>
</dbReference>
<evidence type="ECO:0000256" key="3">
    <source>
        <dbReference type="ARBA" id="ARBA00006850"/>
    </source>
</evidence>
<keyword evidence="4" id="KW-0963">Cytoplasm</keyword>
<dbReference type="GO" id="GO:0005681">
    <property type="term" value="C:spliceosomal complex"/>
    <property type="evidence" value="ECO:0007669"/>
    <property type="project" value="UniProtKB-KW"/>
</dbReference>
<keyword evidence="9" id="KW-0539">Nucleus</keyword>
<evidence type="ECO:0000256" key="8">
    <source>
        <dbReference type="ARBA" id="ARBA00023187"/>
    </source>
</evidence>
<dbReference type="Pfam" id="PF00651">
    <property type="entry name" value="BTB"/>
    <property type="match status" value="1"/>
</dbReference>